<dbReference type="Proteomes" id="UP001601288">
    <property type="component" value="Unassembled WGS sequence"/>
</dbReference>
<feature type="region of interest" description="Disordered" evidence="1">
    <location>
        <begin position="1"/>
        <end position="22"/>
    </location>
</feature>
<keyword evidence="3" id="KW-1185">Reference proteome</keyword>
<protein>
    <submittedName>
        <fullName evidence="2">Uncharacterized protein</fullName>
    </submittedName>
</protein>
<evidence type="ECO:0000313" key="3">
    <source>
        <dbReference type="Proteomes" id="UP001601288"/>
    </source>
</evidence>
<proteinExistence type="predicted"/>
<sequence>MNRRLGTPCPAPAGAKCRSGPPPASLDVGFAETIRDWAVTCASHIRQAGGRAELHIWPEGPLRELP</sequence>
<name>A0ABW6LSF9_9ACTN</name>
<organism evidence="2 3">
    <name type="scientific">Streptomyces massasporeus</name>
    <dbReference type="NCBI Taxonomy" id="67324"/>
    <lineage>
        <taxon>Bacteria</taxon>
        <taxon>Bacillati</taxon>
        <taxon>Actinomycetota</taxon>
        <taxon>Actinomycetes</taxon>
        <taxon>Kitasatosporales</taxon>
        <taxon>Streptomycetaceae</taxon>
        <taxon>Streptomyces</taxon>
    </lineage>
</organism>
<comment type="caution">
    <text evidence="2">The sequence shown here is derived from an EMBL/GenBank/DDBJ whole genome shotgun (WGS) entry which is preliminary data.</text>
</comment>
<dbReference type="EMBL" id="JBIAFP010000057">
    <property type="protein sequence ID" value="MFE9231329.1"/>
    <property type="molecule type" value="Genomic_DNA"/>
</dbReference>
<dbReference type="RefSeq" id="WP_358292851.1">
    <property type="nucleotide sequence ID" value="NZ_JBEYGJ010000072.1"/>
</dbReference>
<accession>A0ABW6LSF9</accession>
<gene>
    <name evidence="2" type="ORF">ACFYM3_43500</name>
</gene>
<reference evidence="2 3" key="1">
    <citation type="submission" date="2024-10" db="EMBL/GenBank/DDBJ databases">
        <title>The Natural Products Discovery Center: Release of the First 8490 Sequenced Strains for Exploring Actinobacteria Biosynthetic Diversity.</title>
        <authorList>
            <person name="Kalkreuter E."/>
            <person name="Kautsar S.A."/>
            <person name="Yang D."/>
            <person name="Bader C.D."/>
            <person name="Teijaro C.N."/>
            <person name="Fluegel L."/>
            <person name="Davis C.M."/>
            <person name="Simpson J.R."/>
            <person name="Lauterbach L."/>
            <person name="Steele A.D."/>
            <person name="Gui C."/>
            <person name="Meng S."/>
            <person name="Li G."/>
            <person name="Viehrig K."/>
            <person name="Ye F."/>
            <person name="Su P."/>
            <person name="Kiefer A.F."/>
            <person name="Nichols A."/>
            <person name="Cepeda A.J."/>
            <person name="Yan W."/>
            <person name="Fan B."/>
            <person name="Jiang Y."/>
            <person name="Adhikari A."/>
            <person name="Zheng C.-J."/>
            <person name="Schuster L."/>
            <person name="Cowan T.M."/>
            <person name="Smanski M.J."/>
            <person name="Chevrette M.G."/>
            <person name="De Carvalho L.P.S."/>
            <person name="Shen B."/>
        </authorList>
    </citation>
    <scope>NUCLEOTIDE SEQUENCE [LARGE SCALE GENOMIC DNA]</scope>
    <source>
        <strain evidence="2 3">NPDC007066</strain>
    </source>
</reference>
<evidence type="ECO:0000313" key="2">
    <source>
        <dbReference type="EMBL" id="MFE9231329.1"/>
    </source>
</evidence>
<evidence type="ECO:0000256" key="1">
    <source>
        <dbReference type="SAM" id="MobiDB-lite"/>
    </source>
</evidence>